<sequence length="93" mass="11073">MTSSSVRWSKTETSHLNTEEHHFKTNLRRAKNHQKLELSACPRYHSIFRHECIEILKAYRIEIWISSQRGYGAVINDVKNQYKECPLDLKEEI</sequence>
<evidence type="ECO:0000313" key="3">
    <source>
        <dbReference type="Proteomes" id="UP001177003"/>
    </source>
</evidence>
<dbReference type="Proteomes" id="UP001177003">
    <property type="component" value="Chromosome 8"/>
</dbReference>
<name>A0AA35ZTW4_LACSI</name>
<evidence type="ECO:0000313" key="2">
    <source>
        <dbReference type="EMBL" id="CAI9297607.1"/>
    </source>
</evidence>
<protein>
    <submittedName>
        <fullName evidence="2">Uncharacterized protein</fullName>
    </submittedName>
</protein>
<dbReference type="AlphaFoldDB" id="A0AA35ZTW4"/>
<proteinExistence type="predicted"/>
<organism evidence="2 3">
    <name type="scientific">Lactuca saligna</name>
    <name type="common">Willowleaf lettuce</name>
    <dbReference type="NCBI Taxonomy" id="75948"/>
    <lineage>
        <taxon>Eukaryota</taxon>
        <taxon>Viridiplantae</taxon>
        <taxon>Streptophyta</taxon>
        <taxon>Embryophyta</taxon>
        <taxon>Tracheophyta</taxon>
        <taxon>Spermatophyta</taxon>
        <taxon>Magnoliopsida</taxon>
        <taxon>eudicotyledons</taxon>
        <taxon>Gunneridae</taxon>
        <taxon>Pentapetalae</taxon>
        <taxon>asterids</taxon>
        <taxon>campanulids</taxon>
        <taxon>Asterales</taxon>
        <taxon>Asteraceae</taxon>
        <taxon>Cichorioideae</taxon>
        <taxon>Cichorieae</taxon>
        <taxon>Lactucinae</taxon>
        <taxon>Lactuca</taxon>
    </lineage>
</organism>
<feature type="region of interest" description="Disordered" evidence="1">
    <location>
        <begin position="1"/>
        <end position="24"/>
    </location>
</feature>
<gene>
    <name evidence="2" type="ORF">LSALG_LOCUS36407</name>
</gene>
<keyword evidence="3" id="KW-1185">Reference proteome</keyword>
<accession>A0AA35ZTW4</accession>
<reference evidence="2" key="1">
    <citation type="submission" date="2023-04" db="EMBL/GenBank/DDBJ databases">
        <authorList>
            <person name="Vijverberg K."/>
            <person name="Xiong W."/>
            <person name="Schranz E."/>
        </authorList>
    </citation>
    <scope>NUCLEOTIDE SEQUENCE</scope>
</reference>
<evidence type="ECO:0000256" key="1">
    <source>
        <dbReference type="SAM" id="MobiDB-lite"/>
    </source>
</evidence>
<feature type="compositionally biased region" description="Basic and acidic residues" evidence="1">
    <location>
        <begin position="9"/>
        <end position="23"/>
    </location>
</feature>
<dbReference type="EMBL" id="OX465084">
    <property type="protein sequence ID" value="CAI9297607.1"/>
    <property type="molecule type" value="Genomic_DNA"/>
</dbReference>